<evidence type="ECO:0000313" key="2">
    <source>
        <dbReference type="EMBL" id="KAK7840148.1"/>
    </source>
</evidence>
<keyword evidence="3" id="KW-1185">Reference proteome</keyword>
<protein>
    <recommendedName>
        <fullName evidence="4">Proline-rich protein</fullName>
    </recommendedName>
</protein>
<proteinExistence type="predicted"/>
<dbReference type="AlphaFoldDB" id="A0AAW0KP16"/>
<evidence type="ECO:0000313" key="3">
    <source>
        <dbReference type="Proteomes" id="UP000237347"/>
    </source>
</evidence>
<feature type="region of interest" description="Disordered" evidence="1">
    <location>
        <begin position="1"/>
        <end position="69"/>
    </location>
</feature>
<dbReference type="EMBL" id="PKMF04000268">
    <property type="protein sequence ID" value="KAK7840148.1"/>
    <property type="molecule type" value="Genomic_DNA"/>
</dbReference>
<evidence type="ECO:0000256" key="1">
    <source>
        <dbReference type="SAM" id="MobiDB-lite"/>
    </source>
</evidence>
<reference evidence="2 3" key="1">
    <citation type="journal article" date="2018" name="Sci. Data">
        <title>The draft genome sequence of cork oak.</title>
        <authorList>
            <person name="Ramos A.M."/>
            <person name="Usie A."/>
            <person name="Barbosa P."/>
            <person name="Barros P.M."/>
            <person name="Capote T."/>
            <person name="Chaves I."/>
            <person name="Simoes F."/>
            <person name="Abreu I."/>
            <person name="Carrasquinho I."/>
            <person name="Faro C."/>
            <person name="Guimaraes J.B."/>
            <person name="Mendonca D."/>
            <person name="Nobrega F."/>
            <person name="Rodrigues L."/>
            <person name="Saibo N.J.M."/>
            <person name="Varela M.C."/>
            <person name="Egas C."/>
            <person name="Matos J."/>
            <person name="Miguel C.M."/>
            <person name="Oliveira M.M."/>
            <person name="Ricardo C.P."/>
            <person name="Goncalves S."/>
        </authorList>
    </citation>
    <scope>NUCLEOTIDE SEQUENCE [LARGE SCALE GENOMIC DNA]</scope>
    <source>
        <strain evidence="3">cv. HL8</strain>
    </source>
</reference>
<organism evidence="2 3">
    <name type="scientific">Quercus suber</name>
    <name type="common">Cork oak</name>
    <dbReference type="NCBI Taxonomy" id="58331"/>
    <lineage>
        <taxon>Eukaryota</taxon>
        <taxon>Viridiplantae</taxon>
        <taxon>Streptophyta</taxon>
        <taxon>Embryophyta</taxon>
        <taxon>Tracheophyta</taxon>
        <taxon>Spermatophyta</taxon>
        <taxon>Magnoliopsida</taxon>
        <taxon>eudicotyledons</taxon>
        <taxon>Gunneridae</taxon>
        <taxon>Pentapetalae</taxon>
        <taxon>rosids</taxon>
        <taxon>fabids</taxon>
        <taxon>Fagales</taxon>
        <taxon>Fagaceae</taxon>
        <taxon>Quercus</taxon>
    </lineage>
</organism>
<name>A0AAW0KP16_QUESU</name>
<sequence>MLLAMVLPTTHSLANHHKPPHKPPSTEETTLESNLDGKPPKGYKPPPKHKPPTSLDGFNEEKPPHKEQP</sequence>
<accession>A0AAW0KP16</accession>
<dbReference type="Proteomes" id="UP000237347">
    <property type="component" value="Unassembled WGS sequence"/>
</dbReference>
<evidence type="ECO:0008006" key="4">
    <source>
        <dbReference type="Google" id="ProtNLM"/>
    </source>
</evidence>
<gene>
    <name evidence="2" type="ORF">CFP56_017021</name>
</gene>
<comment type="caution">
    <text evidence="2">The sequence shown here is derived from an EMBL/GenBank/DDBJ whole genome shotgun (WGS) entry which is preliminary data.</text>
</comment>
<feature type="compositionally biased region" description="Basic and acidic residues" evidence="1">
    <location>
        <begin position="59"/>
        <end position="69"/>
    </location>
</feature>